<gene>
    <name evidence="2" type="ORF">SOCEGT47_059570</name>
</gene>
<sequence length="183" mass="19580">MCPHGLDDARPWHCSPRVLRLIVALALSCEETGSVAGGEGGNEEEERSGEALRVLIDRVTTNARAARRLAGVLDAALLNEACGYYGLCVSELASRWASVRAAAPAREAAALLWASARAPGSPMRLLEERIADDLEVRALRTMATTARTADALRWPSPPRLTRRAGQGRGERRLSAGSLAGRGR</sequence>
<feature type="region of interest" description="Disordered" evidence="1">
    <location>
        <begin position="155"/>
        <end position="183"/>
    </location>
</feature>
<proteinExistence type="predicted"/>
<evidence type="ECO:0000313" key="2">
    <source>
        <dbReference type="EMBL" id="AUX25411.1"/>
    </source>
</evidence>
<evidence type="ECO:0000256" key="1">
    <source>
        <dbReference type="SAM" id="MobiDB-lite"/>
    </source>
</evidence>
<accession>A0A4P2Q853</accession>
<dbReference type="AlphaFoldDB" id="A0A4P2Q853"/>
<evidence type="ECO:0000313" key="3">
    <source>
        <dbReference type="Proteomes" id="UP000295781"/>
    </source>
</evidence>
<dbReference type="EMBL" id="CP012670">
    <property type="protein sequence ID" value="AUX25411.1"/>
    <property type="molecule type" value="Genomic_DNA"/>
</dbReference>
<organism evidence="2 3">
    <name type="scientific">Sorangium cellulosum</name>
    <name type="common">Polyangium cellulosum</name>
    <dbReference type="NCBI Taxonomy" id="56"/>
    <lineage>
        <taxon>Bacteria</taxon>
        <taxon>Pseudomonadati</taxon>
        <taxon>Myxococcota</taxon>
        <taxon>Polyangia</taxon>
        <taxon>Polyangiales</taxon>
        <taxon>Polyangiaceae</taxon>
        <taxon>Sorangium</taxon>
    </lineage>
</organism>
<name>A0A4P2Q853_SORCE</name>
<reference evidence="2 3" key="1">
    <citation type="submission" date="2015-09" db="EMBL/GenBank/DDBJ databases">
        <title>Sorangium comparison.</title>
        <authorList>
            <person name="Zaburannyi N."/>
            <person name="Bunk B."/>
            <person name="Overmann J."/>
            <person name="Mueller R."/>
        </authorList>
    </citation>
    <scope>NUCLEOTIDE SEQUENCE [LARGE SCALE GENOMIC DNA]</scope>
    <source>
        <strain evidence="2 3">So ceGT47</strain>
    </source>
</reference>
<protein>
    <submittedName>
        <fullName evidence="2">Uncharacterized protein</fullName>
    </submittedName>
</protein>
<dbReference type="Proteomes" id="UP000295781">
    <property type="component" value="Chromosome"/>
</dbReference>